<dbReference type="GO" id="GO:0042300">
    <property type="term" value="F:beta-amyrin synthase activity"/>
    <property type="evidence" value="ECO:0007669"/>
    <property type="project" value="TreeGrafter"/>
</dbReference>
<dbReference type="Proteomes" id="UP001206925">
    <property type="component" value="Unassembled WGS sequence"/>
</dbReference>
<gene>
    <name evidence="2" type="ORF">M8C21_012478</name>
</gene>
<organism evidence="2 3">
    <name type="scientific">Ambrosia artemisiifolia</name>
    <name type="common">Common ragweed</name>
    <dbReference type="NCBI Taxonomy" id="4212"/>
    <lineage>
        <taxon>Eukaryota</taxon>
        <taxon>Viridiplantae</taxon>
        <taxon>Streptophyta</taxon>
        <taxon>Embryophyta</taxon>
        <taxon>Tracheophyta</taxon>
        <taxon>Spermatophyta</taxon>
        <taxon>Magnoliopsida</taxon>
        <taxon>eudicotyledons</taxon>
        <taxon>Gunneridae</taxon>
        <taxon>Pentapetalae</taxon>
        <taxon>asterids</taxon>
        <taxon>campanulids</taxon>
        <taxon>Asterales</taxon>
        <taxon>Asteraceae</taxon>
        <taxon>Asteroideae</taxon>
        <taxon>Heliantheae alliance</taxon>
        <taxon>Heliantheae</taxon>
        <taxon>Ambrosia</taxon>
    </lineage>
</organism>
<dbReference type="SUPFAM" id="SSF48239">
    <property type="entry name" value="Terpenoid cyclases/Protein prenyltransferases"/>
    <property type="match status" value="1"/>
</dbReference>
<proteinExistence type="predicted"/>
<accession>A0AAD5CCL4</accession>
<evidence type="ECO:0000313" key="2">
    <source>
        <dbReference type="EMBL" id="KAI7739177.1"/>
    </source>
</evidence>
<dbReference type="GO" id="GO:0005811">
    <property type="term" value="C:lipid droplet"/>
    <property type="evidence" value="ECO:0007669"/>
    <property type="project" value="InterPro"/>
</dbReference>
<dbReference type="EMBL" id="JAMZMK010008664">
    <property type="protein sequence ID" value="KAI7739177.1"/>
    <property type="molecule type" value="Genomic_DNA"/>
</dbReference>
<keyword evidence="1" id="KW-0413">Isomerase</keyword>
<comment type="caution">
    <text evidence="2">The sequence shown here is derived from an EMBL/GenBank/DDBJ whole genome shotgun (WGS) entry which is preliminary data.</text>
</comment>
<dbReference type="Gene3D" id="1.50.10.20">
    <property type="match status" value="1"/>
</dbReference>
<reference evidence="2" key="1">
    <citation type="submission" date="2022-06" db="EMBL/GenBank/DDBJ databases">
        <title>Uncovering the hologenomic basis of an extraordinary plant invasion.</title>
        <authorList>
            <person name="Bieker V.C."/>
            <person name="Martin M.D."/>
            <person name="Gilbert T."/>
            <person name="Hodgins K."/>
            <person name="Battlay P."/>
            <person name="Petersen B."/>
            <person name="Wilson J."/>
        </authorList>
    </citation>
    <scope>NUCLEOTIDE SEQUENCE</scope>
    <source>
        <strain evidence="2">AA19_3_7</strain>
        <tissue evidence="2">Leaf</tissue>
    </source>
</reference>
<feature type="non-terminal residue" evidence="2">
    <location>
        <position position="1"/>
    </location>
</feature>
<sequence length="184" mass="21118">MDPYGNELKHVFNGKRKGRVGAESRWNSLPHSTSSKAPCLGYGVYRYMLTGWLQFINENEIKIRYYWVFKYMDDEDLNSNGSAGSLLNAVCSFRDHMVVRFLPNATKTVLVKDNPSGDFWSIHWHISKGSWTFSDQDHGWQVSDCTAEALKCCLLFSTMPLEIFCEKMQPGQLYDVVNVLLSIQ</sequence>
<keyword evidence="3" id="KW-1185">Reference proteome</keyword>
<evidence type="ECO:0000256" key="1">
    <source>
        <dbReference type="ARBA" id="ARBA00023235"/>
    </source>
</evidence>
<dbReference type="AlphaFoldDB" id="A0AAD5CCL4"/>
<dbReference type="PANTHER" id="PTHR11764">
    <property type="entry name" value="TERPENE CYCLASE/MUTASE FAMILY MEMBER"/>
    <property type="match status" value="1"/>
</dbReference>
<dbReference type="InterPro" id="IPR008930">
    <property type="entry name" value="Terpenoid_cyclase/PrenylTrfase"/>
</dbReference>
<dbReference type="InterPro" id="IPR018333">
    <property type="entry name" value="Squalene_cyclase"/>
</dbReference>
<dbReference type="GO" id="GO:0016104">
    <property type="term" value="P:triterpenoid biosynthetic process"/>
    <property type="evidence" value="ECO:0007669"/>
    <property type="project" value="InterPro"/>
</dbReference>
<dbReference type="PANTHER" id="PTHR11764:SF58">
    <property type="entry name" value="BETA-AMYRIN SYNTHASE-RELATED"/>
    <property type="match status" value="1"/>
</dbReference>
<evidence type="ECO:0000313" key="3">
    <source>
        <dbReference type="Proteomes" id="UP001206925"/>
    </source>
</evidence>
<protein>
    <submittedName>
        <fullName evidence="2">Uncharacterized protein</fullName>
    </submittedName>
</protein>
<name>A0AAD5CCL4_AMBAR</name>